<dbReference type="SUPFAM" id="SSF53098">
    <property type="entry name" value="Ribonuclease H-like"/>
    <property type="match status" value="1"/>
</dbReference>
<dbReference type="EMBL" id="BGPR01022229">
    <property type="protein sequence ID" value="GBN88328.1"/>
    <property type="molecule type" value="Genomic_DNA"/>
</dbReference>
<evidence type="ECO:0000313" key="1">
    <source>
        <dbReference type="EMBL" id="GBN88328.1"/>
    </source>
</evidence>
<comment type="caution">
    <text evidence="1">The sequence shown here is derived from an EMBL/GenBank/DDBJ whole genome shotgun (WGS) entry which is preliminary data.</text>
</comment>
<evidence type="ECO:0000313" key="2">
    <source>
        <dbReference type="Proteomes" id="UP000499080"/>
    </source>
</evidence>
<name>A0A4Y2SJ91_ARAVE</name>
<dbReference type="Gene3D" id="3.30.420.10">
    <property type="entry name" value="Ribonuclease H-like superfamily/Ribonuclease H"/>
    <property type="match status" value="1"/>
</dbReference>
<dbReference type="InterPro" id="IPR036397">
    <property type="entry name" value="RNaseH_sf"/>
</dbReference>
<accession>A0A4Y2SJ91</accession>
<keyword evidence="2" id="KW-1185">Reference proteome</keyword>
<organism evidence="1 2">
    <name type="scientific">Araneus ventricosus</name>
    <name type="common">Orbweaver spider</name>
    <name type="synonym">Epeira ventricosa</name>
    <dbReference type="NCBI Taxonomy" id="182803"/>
    <lineage>
        <taxon>Eukaryota</taxon>
        <taxon>Metazoa</taxon>
        <taxon>Ecdysozoa</taxon>
        <taxon>Arthropoda</taxon>
        <taxon>Chelicerata</taxon>
        <taxon>Arachnida</taxon>
        <taxon>Araneae</taxon>
        <taxon>Araneomorphae</taxon>
        <taxon>Entelegynae</taxon>
        <taxon>Araneoidea</taxon>
        <taxon>Araneidae</taxon>
        <taxon>Araneus</taxon>
    </lineage>
</organism>
<gene>
    <name evidence="1" type="ORF">AVEN_73821_1</name>
</gene>
<proteinExistence type="predicted"/>
<dbReference type="InterPro" id="IPR012337">
    <property type="entry name" value="RNaseH-like_sf"/>
</dbReference>
<dbReference type="AlphaFoldDB" id="A0A4Y2SJ91"/>
<protein>
    <recommendedName>
        <fullName evidence="3">Integrase catalytic domain-containing protein</fullName>
    </recommendedName>
</protein>
<dbReference type="GO" id="GO:0003676">
    <property type="term" value="F:nucleic acid binding"/>
    <property type="evidence" value="ECO:0007669"/>
    <property type="project" value="InterPro"/>
</dbReference>
<reference evidence="1 2" key="1">
    <citation type="journal article" date="2019" name="Sci. Rep.">
        <title>Orb-weaving spider Araneus ventricosus genome elucidates the spidroin gene catalogue.</title>
        <authorList>
            <person name="Kono N."/>
            <person name="Nakamura H."/>
            <person name="Ohtoshi R."/>
            <person name="Moran D.A.P."/>
            <person name="Shinohara A."/>
            <person name="Yoshida Y."/>
            <person name="Fujiwara M."/>
            <person name="Mori M."/>
            <person name="Tomita M."/>
            <person name="Arakawa K."/>
        </authorList>
    </citation>
    <scope>NUCLEOTIDE SEQUENCE [LARGE SCALE GENOMIC DNA]</scope>
</reference>
<sequence>MLPKSRENASMDGLTSIGYYKVTVEALRRKVSPGQFFKYDGNGFNTDEFSQNSGTRCPFELKLFIFTGFLFGDLYLKQRKSASAIHPRKYEHQSGAVVLHVHIDSVGPLPPFRNNRYLLTYIDRFTRWVEAVPMVAQTAKTLHRFSYINGFLVMANPR</sequence>
<dbReference type="Proteomes" id="UP000499080">
    <property type="component" value="Unassembled WGS sequence"/>
</dbReference>
<evidence type="ECO:0008006" key="3">
    <source>
        <dbReference type="Google" id="ProtNLM"/>
    </source>
</evidence>